<feature type="compositionally biased region" description="Polar residues" evidence="1">
    <location>
        <begin position="92"/>
        <end position="111"/>
    </location>
</feature>
<evidence type="ECO:0000313" key="2">
    <source>
        <dbReference type="EMBL" id="PLB50297.1"/>
    </source>
</evidence>
<feature type="compositionally biased region" description="Polar residues" evidence="1">
    <location>
        <begin position="440"/>
        <end position="460"/>
    </location>
</feature>
<dbReference type="PANTHER" id="PTHR42105:SF1">
    <property type="entry name" value="TRANSALDOLASE"/>
    <property type="match status" value="1"/>
</dbReference>
<feature type="compositionally biased region" description="Polar residues" evidence="1">
    <location>
        <begin position="539"/>
        <end position="548"/>
    </location>
</feature>
<feature type="compositionally biased region" description="Basic and acidic residues" evidence="1">
    <location>
        <begin position="75"/>
        <end position="90"/>
    </location>
</feature>
<accession>A0A2I2GBT1</accession>
<feature type="compositionally biased region" description="Low complexity" evidence="1">
    <location>
        <begin position="1270"/>
        <end position="1282"/>
    </location>
</feature>
<feature type="compositionally biased region" description="Polar residues" evidence="1">
    <location>
        <begin position="1162"/>
        <end position="1177"/>
    </location>
</feature>
<dbReference type="GeneID" id="36550166"/>
<dbReference type="STRING" id="1392250.A0A2I2GBT1"/>
<keyword evidence="3" id="KW-1185">Reference proteome</keyword>
<feature type="compositionally biased region" description="Basic and acidic residues" evidence="1">
    <location>
        <begin position="266"/>
        <end position="282"/>
    </location>
</feature>
<name>A0A2I2GBT1_9EURO</name>
<dbReference type="VEuPathDB" id="FungiDB:P170DRAFT_141331"/>
<feature type="compositionally biased region" description="Polar residues" evidence="1">
    <location>
        <begin position="379"/>
        <end position="391"/>
    </location>
</feature>
<proteinExistence type="predicted"/>
<evidence type="ECO:0000256" key="1">
    <source>
        <dbReference type="SAM" id="MobiDB-lite"/>
    </source>
</evidence>
<dbReference type="EMBL" id="MSFO01000003">
    <property type="protein sequence ID" value="PLB50297.1"/>
    <property type="molecule type" value="Genomic_DNA"/>
</dbReference>
<feature type="compositionally biased region" description="Basic and acidic residues" evidence="1">
    <location>
        <begin position="1449"/>
        <end position="1478"/>
    </location>
</feature>
<feature type="region of interest" description="Disordered" evidence="1">
    <location>
        <begin position="414"/>
        <end position="470"/>
    </location>
</feature>
<evidence type="ECO:0000313" key="3">
    <source>
        <dbReference type="Proteomes" id="UP000234275"/>
    </source>
</evidence>
<feature type="region of interest" description="Disordered" evidence="1">
    <location>
        <begin position="193"/>
        <end position="353"/>
    </location>
</feature>
<feature type="compositionally biased region" description="Polar residues" evidence="1">
    <location>
        <begin position="158"/>
        <end position="173"/>
    </location>
</feature>
<dbReference type="PANTHER" id="PTHR42105">
    <property type="entry name" value="DIM2-ASSOCIATED PROTEIN 1"/>
    <property type="match status" value="1"/>
</dbReference>
<gene>
    <name evidence="2" type="ORF">P170DRAFT_141331</name>
</gene>
<feature type="region of interest" description="Disordered" evidence="1">
    <location>
        <begin position="539"/>
        <end position="650"/>
    </location>
</feature>
<sequence length="1495" mass="165367">MNRDQASELSSVSRDRYFHPTSDISSMPADSMLEAPSSGPRRKRSSSLEREQSSDSKPYLKAPHRKRSRSLSTERIAHRVAEKLSNDPREAATNNPTTGKGQQQRAAYNNRDSGDFQESDPKSPRRRFAAYRGDDENMSPESSLLSASALSSHRKSGDQYSFKSGTSKSSINNPKLLETVEDAIRRLILPELKELKKDQKVMTNTSKFERDISASYSPASSPSRDELGRRLSKHASAPDVRKPKVVLNKDSQDEGIVLSGDSVPSQRERRPSRDSEMTDTSHFKWGSRPELTEQEKLRRQRSRGLRDAEKAGRVGNALTAAALKHHDSRSSIDKNERRRPSGPRSRTGSVNETELVFQKHNVAPMPLRSAIESEMTRDSLLSEQTRQPTELSDNKYGTELVFQKHNVAPMPLRSAIESDMTRDSLVSEQTREPTELSDNRYATQEVSRGSPRQLTSPHSRSSNRDPMDSRYELKHSNMSSHNLSIHSASDHGDREQSYSPVGDAAAGAIAAAAVANLLGVNSDLGDSEYNDRRRTLSPIQSVASYQSESHVKQDSPRHGGQADSADPRGLEQRLSIDSLSSAPSTNLARSTRPEFTSQSDFLRHRHDDDDDHELGYESTPVASPRNRKWHQEEEEDDYDDRHDDHYDHYDDDRHAYRNSMAETVTSNDDAKRMTGYTDDSEVNFMEKVKQGHPVAGIGANPQFVHPSQVESAVASLLDPTILEGKSNLSGANRSQTETDLSRQIVEDHSRSPSPKPMEKTVQTPHGSRHGSPLKQRQDASSPDATSFPRRMGATSPPQSVTQSLDDQAGPTPRFAHEEYDHGSPSLAADRSPDSESEINTNPSIIQGPIGGVPHGHGWAAYDQTPSRGNQSPLFDNTGTAAGSAGLGLDPMDQPGYNQDYYTNDYDPTGASYYDQPYSRGQLFGTPPGIKDEGYVSAANPLSPSNDTPEPKGFGGLDGGMGLFDSPTGDHPRQLSGYSQGVGSPLYDSATGRGIERIQSKDIVALMDHLTVRDAQRNARDTEILVTLVRSAAEMRNSFEEMKKFISQQDDLLMESSDRQHDRTYRALGGPRPLPPSGPRGARQNSADDGEDMRSKRKNVFKRALKGLSLKSGNDLGRIEDMLEQLLDEVEILRAGQDDRFMRSSNRAPSVDPEGYEPEGHAGTSSENHSGYLSTFSRPVQEPRGINTRREPEHRVSTVPEADEEDEEELDVNERGEFLSPHLSMDTANNRERAGSAPVSTPPRTVPMASGALSNETTPKTSDKARKHKSSSSSFFPKISRWSKTTASSMGDNIRNSMQPSRKERVSFEASPSGSDLNAPYRTGDYYDPQGDDRLRSTYTLDDQRQENRPPSPLVPSQLSEAPKYRAHRDSLDLQHPQPRQGPTGRYQTALESQAQAYGIPVDQWGSNPSLSGVNTNNQRHSGASRLSPISDAGYSESSSRTGGPPRPPKIRDDGPLIPERAPKSSGGDEDRSYADRVASRVSIRRVLVRLKHFRR</sequence>
<reference evidence="2 3" key="1">
    <citation type="submission" date="2016-12" db="EMBL/GenBank/DDBJ databases">
        <title>The genomes of Aspergillus section Nigri reveals drivers in fungal speciation.</title>
        <authorList>
            <consortium name="DOE Joint Genome Institute"/>
            <person name="Vesth T.C."/>
            <person name="Nybo J."/>
            <person name="Theobald S."/>
            <person name="Brandl J."/>
            <person name="Frisvad J.C."/>
            <person name="Nielsen K.F."/>
            <person name="Lyhne E.K."/>
            <person name="Kogle M.E."/>
            <person name="Kuo A."/>
            <person name="Riley R."/>
            <person name="Clum A."/>
            <person name="Nolan M."/>
            <person name="Lipzen A."/>
            <person name="Salamov A."/>
            <person name="Henrissat B."/>
            <person name="Wiebenga A."/>
            <person name="De Vries R.P."/>
            <person name="Grigoriev I.V."/>
            <person name="Mortensen U.H."/>
            <person name="Andersen M.R."/>
            <person name="Baker S.E."/>
        </authorList>
    </citation>
    <scope>NUCLEOTIDE SEQUENCE [LARGE SCALE GENOMIC DNA]</scope>
    <source>
        <strain evidence="2 3">IBT 23096</strain>
    </source>
</reference>
<dbReference type="Proteomes" id="UP000234275">
    <property type="component" value="Unassembled WGS sequence"/>
</dbReference>
<dbReference type="RefSeq" id="XP_024705599.1">
    <property type="nucleotide sequence ID" value="XM_024842469.1"/>
</dbReference>
<feature type="compositionally biased region" description="Polar residues" evidence="1">
    <location>
        <begin position="1404"/>
        <end position="1421"/>
    </location>
</feature>
<feature type="compositionally biased region" description="Acidic residues" evidence="1">
    <location>
        <begin position="1200"/>
        <end position="1210"/>
    </location>
</feature>
<dbReference type="OrthoDB" id="5382102at2759"/>
<feature type="compositionally biased region" description="Low complexity" evidence="1">
    <location>
        <begin position="142"/>
        <end position="151"/>
    </location>
</feature>
<feature type="compositionally biased region" description="Basic and acidic residues" evidence="1">
    <location>
        <begin position="1330"/>
        <end position="1347"/>
    </location>
</feature>
<protein>
    <submittedName>
        <fullName evidence="2">Uncharacterized protein</fullName>
    </submittedName>
</protein>
<feature type="compositionally biased region" description="Basic and acidic residues" evidence="1">
    <location>
        <begin position="324"/>
        <end position="339"/>
    </location>
</feature>
<feature type="compositionally biased region" description="Basic and acidic residues" evidence="1">
    <location>
        <begin position="429"/>
        <end position="438"/>
    </location>
</feature>
<feature type="region of interest" description="Disordered" evidence="1">
    <location>
        <begin position="1"/>
        <end position="176"/>
    </location>
</feature>
<feature type="region of interest" description="Disordered" evidence="1">
    <location>
        <begin position="724"/>
        <end position="871"/>
    </location>
</feature>
<organism evidence="2 3">
    <name type="scientific">Aspergillus steynii IBT 23096</name>
    <dbReference type="NCBI Taxonomy" id="1392250"/>
    <lineage>
        <taxon>Eukaryota</taxon>
        <taxon>Fungi</taxon>
        <taxon>Dikarya</taxon>
        <taxon>Ascomycota</taxon>
        <taxon>Pezizomycotina</taxon>
        <taxon>Eurotiomycetes</taxon>
        <taxon>Eurotiomycetidae</taxon>
        <taxon>Eurotiales</taxon>
        <taxon>Aspergillaceae</taxon>
        <taxon>Aspergillus</taxon>
        <taxon>Aspergillus subgen. Circumdati</taxon>
    </lineage>
</organism>
<comment type="caution">
    <text evidence="2">The sequence shown here is derived from an EMBL/GenBank/DDBJ whole genome shotgun (WGS) entry which is preliminary data.</text>
</comment>
<feature type="region of interest" description="Disordered" evidence="1">
    <location>
        <begin position="1063"/>
        <end position="1095"/>
    </location>
</feature>
<feature type="compositionally biased region" description="Polar residues" evidence="1">
    <location>
        <begin position="1385"/>
        <end position="1395"/>
    </location>
</feature>
<feature type="region of interest" description="Disordered" evidence="1">
    <location>
        <begin position="375"/>
        <end position="394"/>
    </location>
</feature>
<feature type="compositionally biased region" description="Polar residues" evidence="1">
    <location>
        <begin position="575"/>
        <end position="600"/>
    </location>
</feature>
<feature type="region of interest" description="Disordered" evidence="1">
    <location>
        <begin position="1140"/>
        <end position="1478"/>
    </location>
</feature>
<feature type="compositionally biased region" description="Low complexity" evidence="1">
    <location>
        <begin position="213"/>
        <end position="222"/>
    </location>
</feature>
<feature type="compositionally biased region" description="Basic and acidic residues" evidence="1">
    <location>
        <begin position="639"/>
        <end position="650"/>
    </location>
</feature>
<feature type="compositionally biased region" description="Polar residues" evidence="1">
    <location>
        <begin position="1283"/>
        <end position="1299"/>
    </location>
</feature>
<feature type="compositionally biased region" description="Polar residues" evidence="1">
    <location>
        <begin position="726"/>
        <end position="738"/>
    </location>
</feature>
<feature type="compositionally biased region" description="Polar residues" evidence="1">
    <location>
        <begin position="795"/>
        <end position="805"/>
    </location>
</feature>